<feature type="transmembrane region" description="Helical" evidence="1">
    <location>
        <begin position="80"/>
        <end position="98"/>
    </location>
</feature>
<name>F6EI95_HOYSD</name>
<dbReference type="Proteomes" id="UP000009235">
    <property type="component" value="Chromosome"/>
</dbReference>
<keyword evidence="1" id="KW-0812">Transmembrane</keyword>
<dbReference type="OrthoDB" id="4465106at2"/>
<accession>F6EI95</accession>
<keyword evidence="3" id="KW-1185">Reference proteome</keyword>
<keyword evidence="1" id="KW-1133">Transmembrane helix</keyword>
<dbReference type="KEGG" id="asd:AS9A_2755"/>
<evidence type="ECO:0000256" key="1">
    <source>
        <dbReference type="SAM" id="Phobius"/>
    </source>
</evidence>
<organism evidence="2 3">
    <name type="scientific">Hoyosella subflava (strain DSM 45089 / JCM 17490 / NBRC 109087 / DQS3-9A1)</name>
    <name type="common">Amycolicicoccus subflavus</name>
    <dbReference type="NCBI Taxonomy" id="443218"/>
    <lineage>
        <taxon>Bacteria</taxon>
        <taxon>Bacillati</taxon>
        <taxon>Actinomycetota</taxon>
        <taxon>Actinomycetes</taxon>
        <taxon>Mycobacteriales</taxon>
        <taxon>Hoyosellaceae</taxon>
        <taxon>Hoyosella</taxon>
    </lineage>
</organism>
<dbReference type="RefSeq" id="WP_013807551.1">
    <property type="nucleotide sequence ID" value="NC_015564.1"/>
</dbReference>
<reference evidence="2 3" key="1">
    <citation type="journal article" date="2011" name="J. Bacteriol.">
        <title>Complete genome sequence of Amycolicicoccus subflavus DQS3-9A1T, an actinomycete isolated from crude oil-polluted soil.</title>
        <authorList>
            <person name="Cai M."/>
            <person name="Chen W.M."/>
            <person name="Nie Y."/>
            <person name="Chi C.Q."/>
            <person name="Wang Y.N."/>
            <person name="Tang Y.Q."/>
            <person name="Li G.Y."/>
            <person name="Wu X.L."/>
        </authorList>
    </citation>
    <scope>NUCLEOTIDE SEQUENCE [LARGE SCALE GENOMIC DNA]</scope>
    <source>
        <strain evidence="3">DSM 45089 / DQS3-9A1</strain>
    </source>
</reference>
<dbReference type="AlphaFoldDB" id="F6EI95"/>
<feature type="transmembrane region" description="Helical" evidence="1">
    <location>
        <begin position="20"/>
        <end position="38"/>
    </location>
</feature>
<dbReference type="EMBL" id="CP002786">
    <property type="protein sequence ID" value="AEF41202.1"/>
    <property type="molecule type" value="Genomic_DNA"/>
</dbReference>
<feature type="transmembrane region" description="Helical" evidence="1">
    <location>
        <begin position="129"/>
        <end position="146"/>
    </location>
</feature>
<protein>
    <submittedName>
        <fullName evidence="2">Uncharacterized protein</fullName>
    </submittedName>
</protein>
<dbReference type="STRING" id="443218.AS9A_2755"/>
<keyword evidence="1" id="KW-0472">Membrane</keyword>
<feature type="transmembrane region" description="Helical" evidence="1">
    <location>
        <begin position="50"/>
        <end position="68"/>
    </location>
</feature>
<dbReference type="HOGENOM" id="CLU_058974_0_0_11"/>
<sequence>MSDRRTGARPFADTPTLVGLRTRGAIIIAVAWTITEALRATVTDAAGREPGWWGVSIAVIAVATGLLLRASRDPVPLRASLAIAILPAVAAVANIAMMGQPSGFGLYAAWTWPTGTIIMCFLVLRGRPILAWVGEVLLSSVILWWWNQAPVASNVTEAWQECWWNISFLGTCTVLGVAMRYQVGIINELRDTTASVGVDQALAEARTAERDRQLVYLNATARPLLEKILQAETLSDADLTEIALVEAQLRDRIRARGLASESLLDAARDARARGATVVLLDDGALDGLSEPDREAAQSRIAKALHTELDRATADSTVTARILPPGRPTLATVLRLSAHGVRRHEIGAER</sequence>
<gene>
    <name evidence="2" type="ordered locus">AS9A_2755</name>
</gene>
<proteinExistence type="predicted"/>
<evidence type="ECO:0000313" key="2">
    <source>
        <dbReference type="EMBL" id="AEF41202.1"/>
    </source>
</evidence>
<evidence type="ECO:0000313" key="3">
    <source>
        <dbReference type="Proteomes" id="UP000009235"/>
    </source>
</evidence>
<feature type="transmembrane region" description="Helical" evidence="1">
    <location>
        <begin position="104"/>
        <end position="124"/>
    </location>
</feature>